<dbReference type="Pfam" id="PF12714">
    <property type="entry name" value="TILa"/>
    <property type="match status" value="1"/>
</dbReference>
<organism evidence="2 3">
    <name type="scientific">Chelonoidis abingdonii</name>
    <name type="common">Abingdon island giant tortoise</name>
    <name type="synonym">Testudo abingdonii</name>
    <dbReference type="NCBI Taxonomy" id="106734"/>
    <lineage>
        <taxon>Eukaryota</taxon>
        <taxon>Metazoa</taxon>
        <taxon>Chordata</taxon>
        <taxon>Craniata</taxon>
        <taxon>Vertebrata</taxon>
        <taxon>Euteleostomi</taxon>
        <taxon>Archelosauria</taxon>
        <taxon>Testudinata</taxon>
        <taxon>Testudines</taxon>
        <taxon>Cryptodira</taxon>
        <taxon>Durocryptodira</taxon>
        <taxon>Testudinoidea</taxon>
        <taxon>Testudinidae</taxon>
        <taxon>Chelonoidis</taxon>
    </lineage>
</organism>
<dbReference type="InterPro" id="IPR025615">
    <property type="entry name" value="TILa_dom"/>
</dbReference>
<dbReference type="PANTHER" id="PTHR46160">
    <property type="entry name" value="ALPHA-TECTORIN-RELATED"/>
    <property type="match status" value="1"/>
</dbReference>
<reference evidence="2" key="2">
    <citation type="submission" date="2025-09" db="UniProtKB">
        <authorList>
            <consortium name="Ensembl"/>
        </authorList>
    </citation>
    <scope>IDENTIFICATION</scope>
</reference>
<feature type="domain" description="VWFD" evidence="1">
    <location>
        <begin position="86"/>
        <end position="180"/>
    </location>
</feature>
<sequence>MKLWCQCDPGFVLSGTDCVPRRQCGCTHNGRYHLAGESFWEGENCQRLCRCDGSSHSVQCSRSACVPGEFCGTRKGVYGCHKRTNGICWASGLPHYTTFDGKRYNSQGTCKYVFAELCGASKSLPFFRVEVKNGNLPHVPVAVTSEVFVLVNRTEIHLQRGHHGTVKVIHWESIKSKNLN</sequence>
<dbReference type="OMA" id="IMCENAN"/>
<dbReference type="InterPro" id="IPR001846">
    <property type="entry name" value="VWF_type-D"/>
</dbReference>
<evidence type="ECO:0000259" key="1">
    <source>
        <dbReference type="PROSITE" id="PS51233"/>
    </source>
</evidence>
<dbReference type="Pfam" id="PF00094">
    <property type="entry name" value="VWD"/>
    <property type="match status" value="1"/>
</dbReference>
<accession>A0A8C0H4B3</accession>
<name>A0A8C0H4B3_CHEAB</name>
<dbReference type="InterPro" id="IPR052749">
    <property type="entry name" value="Alpha-tectorin"/>
</dbReference>
<dbReference type="GeneTree" id="ENSGT00940000165494"/>
<evidence type="ECO:0000313" key="3">
    <source>
        <dbReference type="Proteomes" id="UP000694404"/>
    </source>
</evidence>
<reference evidence="2" key="1">
    <citation type="submission" date="2025-08" db="UniProtKB">
        <authorList>
            <consortium name="Ensembl"/>
        </authorList>
    </citation>
    <scope>IDENTIFICATION</scope>
</reference>
<protein>
    <recommendedName>
        <fullName evidence="1">VWFD domain-containing protein</fullName>
    </recommendedName>
</protein>
<dbReference type="PROSITE" id="PS51233">
    <property type="entry name" value="VWFD"/>
    <property type="match status" value="1"/>
</dbReference>
<evidence type="ECO:0000313" key="2">
    <source>
        <dbReference type="Ensembl" id="ENSCABP00000017451.1"/>
    </source>
</evidence>
<keyword evidence="3" id="KW-1185">Reference proteome</keyword>
<dbReference type="Ensembl" id="ENSCABT00000019138.1">
    <property type="protein sequence ID" value="ENSCABP00000017451.1"/>
    <property type="gene ID" value="ENSCABG00000012967.1"/>
</dbReference>
<dbReference type="Proteomes" id="UP000694404">
    <property type="component" value="Unplaced"/>
</dbReference>
<dbReference type="PANTHER" id="PTHR46160:SF9">
    <property type="entry name" value="PROTEIN PRY2-RELATED"/>
    <property type="match status" value="1"/>
</dbReference>
<proteinExistence type="predicted"/>
<dbReference type="AlphaFoldDB" id="A0A8C0H4B3"/>